<dbReference type="SUPFAM" id="SSF46689">
    <property type="entry name" value="Homeodomain-like"/>
    <property type="match status" value="1"/>
</dbReference>
<evidence type="ECO:0000256" key="1">
    <source>
        <dbReference type="SAM" id="MobiDB-lite"/>
    </source>
</evidence>
<sequence length="217" mass="25263">MSVRFIYENGKGEVVDESGNEHFDMYIDTEAYPIDYITNFDEHLDCKPSEKTKGKPHDEKQSLHEKPNKKNENEVRAYRKHGDDVKEQLFFLVYEKAMTPGQAAKQLGVNRRTAYNWVKKDQENPSDILEPNNGKKVGRPSILNEEHKRHLVSFYDDNPSAIVDQAMDSLTSEFTGLKIGKTSVYNFMTRECNLTFKKAHMHSIQRNSPDNIERRYE</sequence>
<gene>
    <name evidence="2" type="ORF">G6F51_013467</name>
</gene>
<dbReference type="AlphaFoldDB" id="A0A9P7C1R7"/>
<evidence type="ECO:0008006" key="4">
    <source>
        <dbReference type="Google" id="ProtNLM"/>
    </source>
</evidence>
<proteinExistence type="predicted"/>
<dbReference type="Proteomes" id="UP000717996">
    <property type="component" value="Unassembled WGS sequence"/>
</dbReference>
<organism evidence="2 3">
    <name type="scientific">Rhizopus oryzae</name>
    <name type="common">Mucormycosis agent</name>
    <name type="synonym">Rhizopus arrhizus var. delemar</name>
    <dbReference type="NCBI Taxonomy" id="64495"/>
    <lineage>
        <taxon>Eukaryota</taxon>
        <taxon>Fungi</taxon>
        <taxon>Fungi incertae sedis</taxon>
        <taxon>Mucoromycota</taxon>
        <taxon>Mucoromycotina</taxon>
        <taxon>Mucoromycetes</taxon>
        <taxon>Mucorales</taxon>
        <taxon>Mucorineae</taxon>
        <taxon>Rhizopodaceae</taxon>
        <taxon>Rhizopus</taxon>
    </lineage>
</organism>
<comment type="caution">
    <text evidence="2">The sequence shown here is derived from an EMBL/GenBank/DDBJ whole genome shotgun (WGS) entry which is preliminary data.</text>
</comment>
<name>A0A9P7C1R7_RHIOR</name>
<accession>A0A9P7C1R7</accession>
<evidence type="ECO:0000313" key="3">
    <source>
        <dbReference type="Proteomes" id="UP000717996"/>
    </source>
</evidence>
<reference evidence="2" key="1">
    <citation type="journal article" date="2020" name="Microb. Genom.">
        <title>Genetic diversity of clinical and environmental Mucorales isolates obtained from an investigation of mucormycosis cases among solid organ transplant recipients.</title>
        <authorList>
            <person name="Nguyen M.H."/>
            <person name="Kaul D."/>
            <person name="Muto C."/>
            <person name="Cheng S.J."/>
            <person name="Richter R.A."/>
            <person name="Bruno V.M."/>
            <person name="Liu G."/>
            <person name="Beyhan S."/>
            <person name="Sundermann A.J."/>
            <person name="Mounaud S."/>
            <person name="Pasculle A.W."/>
            <person name="Nierman W.C."/>
            <person name="Driscoll E."/>
            <person name="Cumbie R."/>
            <person name="Clancy C.J."/>
            <person name="Dupont C.L."/>
        </authorList>
    </citation>
    <scope>NUCLEOTIDE SEQUENCE</scope>
    <source>
        <strain evidence="2">GL16</strain>
    </source>
</reference>
<dbReference type="OrthoDB" id="2241190at2759"/>
<feature type="region of interest" description="Disordered" evidence="1">
    <location>
        <begin position="47"/>
        <end position="74"/>
    </location>
</feature>
<dbReference type="EMBL" id="JAANIT010005406">
    <property type="protein sequence ID" value="KAG1531578.1"/>
    <property type="molecule type" value="Genomic_DNA"/>
</dbReference>
<dbReference type="InterPro" id="IPR009057">
    <property type="entry name" value="Homeodomain-like_sf"/>
</dbReference>
<protein>
    <recommendedName>
        <fullName evidence="4">Homeodomain-like domain-containing protein</fullName>
    </recommendedName>
</protein>
<evidence type="ECO:0000313" key="2">
    <source>
        <dbReference type="EMBL" id="KAG1531578.1"/>
    </source>
</evidence>